<feature type="transmembrane region" description="Helical" evidence="3">
    <location>
        <begin position="388"/>
        <end position="406"/>
    </location>
</feature>
<dbReference type="Gene3D" id="2.60.120.920">
    <property type="match status" value="1"/>
</dbReference>
<feature type="coiled-coil region" evidence="1">
    <location>
        <begin position="311"/>
        <end position="381"/>
    </location>
</feature>
<dbReference type="Pfam" id="PF00622">
    <property type="entry name" value="SPRY"/>
    <property type="match status" value="1"/>
</dbReference>
<feature type="coiled-coil region" evidence="1">
    <location>
        <begin position="409"/>
        <end position="453"/>
    </location>
</feature>
<dbReference type="InterPro" id="IPR044736">
    <property type="entry name" value="Gid1/RanBPM/SPLA_SPRY"/>
</dbReference>
<organism evidence="5 6">
    <name type="scientific">Globodera rostochiensis</name>
    <name type="common">Golden nematode worm</name>
    <name type="synonym">Heterodera rostochiensis</name>
    <dbReference type="NCBI Taxonomy" id="31243"/>
    <lineage>
        <taxon>Eukaryota</taxon>
        <taxon>Metazoa</taxon>
        <taxon>Ecdysozoa</taxon>
        <taxon>Nematoda</taxon>
        <taxon>Chromadorea</taxon>
        <taxon>Rhabditida</taxon>
        <taxon>Tylenchina</taxon>
        <taxon>Tylenchomorpha</taxon>
        <taxon>Tylenchoidea</taxon>
        <taxon>Heteroderidae</taxon>
        <taxon>Heteroderinae</taxon>
        <taxon>Globodera</taxon>
    </lineage>
</organism>
<keyword evidence="1" id="KW-0175">Coiled coil</keyword>
<feature type="transmembrane region" description="Helical" evidence="3">
    <location>
        <begin position="291"/>
        <end position="312"/>
    </location>
</feature>
<dbReference type="InterPro" id="IPR001870">
    <property type="entry name" value="B30.2/SPRY"/>
</dbReference>
<keyword evidence="3" id="KW-1133">Transmembrane helix</keyword>
<dbReference type="InterPro" id="IPR043136">
    <property type="entry name" value="B30.2/SPRY_sf"/>
</dbReference>
<dbReference type="Proteomes" id="UP000887572">
    <property type="component" value="Unplaced"/>
</dbReference>
<name>A0A914GY70_GLORO</name>
<dbReference type="PANTHER" id="PTHR12864">
    <property type="entry name" value="RAN BINDING PROTEIN 9-RELATED"/>
    <property type="match status" value="1"/>
</dbReference>
<protein>
    <submittedName>
        <fullName evidence="6">B30.2/SPRY domain-containing protein</fullName>
    </submittedName>
</protein>
<dbReference type="CDD" id="cd12885">
    <property type="entry name" value="SPRY_RanBP_like"/>
    <property type="match status" value="1"/>
</dbReference>
<dbReference type="SMART" id="SM00449">
    <property type="entry name" value="SPRY"/>
    <property type="match status" value="1"/>
</dbReference>
<evidence type="ECO:0000313" key="5">
    <source>
        <dbReference type="Proteomes" id="UP000887572"/>
    </source>
</evidence>
<dbReference type="WBParaSite" id="Gr19_v10_g12292.t1">
    <property type="protein sequence ID" value="Gr19_v10_g12292.t1"/>
    <property type="gene ID" value="Gr19_v10_g12292"/>
</dbReference>
<proteinExistence type="predicted"/>
<dbReference type="SUPFAM" id="SSF49899">
    <property type="entry name" value="Concanavalin A-like lectins/glucanases"/>
    <property type="match status" value="1"/>
</dbReference>
<dbReference type="InterPro" id="IPR003877">
    <property type="entry name" value="SPRY_dom"/>
</dbReference>
<keyword evidence="5" id="KW-1185">Reference proteome</keyword>
<feature type="region of interest" description="Disordered" evidence="2">
    <location>
        <begin position="79"/>
        <end position="107"/>
    </location>
</feature>
<feature type="domain" description="B30.2/SPRY" evidence="4">
    <location>
        <begin position="454"/>
        <end position="646"/>
    </location>
</feature>
<evidence type="ECO:0000259" key="4">
    <source>
        <dbReference type="PROSITE" id="PS50188"/>
    </source>
</evidence>
<dbReference type="InterPro" id="IPR013320">
    <property type="entry name" value="ConA-like_dom_sf"/>
</dbReference>
<keyword evidence="3" id="KW-0812">Transmembrane</keyword>
<evidence type="ECO:0000313" key="6">
    <source>
        <dbReference type="WBParaSite" id="Gr19_v10_g12292.t1"/>
    </source>
</evidence>
<evidence type="ECO:0000256" key="1">
    <source>
        <dbReference type="SAM" id="Coils"/>
    </source>
</evidence>
<dbReference type="InterPro" id="IPR050618">
    <property type="entry name" value="Ubq-SigPath_Reg"/>
</dbReference>
<evidence type="ECO:0000256" key="2">
    <source>
        <dbReference type="SAM" id="MobiDB-lite"/>
    </source>
</evidence>
<sequence length="655" mass="75391">MSISPESIDEDITTDYDQQLSMFSENLWPTFTNLEPSEEKRLLRARLLERQQTMNSRTSSSASFDLVAQNENDEADILHGQNDDIEPNNDKESTADQQEADQLEKQQQHNIDESANMEEFQKQQQHNIDESAKMEEFQKQQQHNIDESAKMEEFQKQQQHNIDESAKMVEFQKQQQYNIDVSVKMEEFQKQQQHNIDASTAMEQLNMDHLQSDQKALMERRQQKTDQKALSAPIDQGTSQLMKEYQNHQQQNIDALTETRKGNVNIGGKIGKIENMVAILTSAGQWRQYDLFRIVGAIVLFIFIIFMVHHLNEQNKQLNEMRLEMAESLKSVQAMVVAEMGIGNFSMAAQEEEEQTKLEELKHLRKKINQFELELKEMKEIAGRYTDPYRIAGAIVLFIFIIYTVHQFNQQKENRLKMNAIVVAELEEQKLSNANKFAEIEQKNDKLEQYQNEQQLNIIDLQKAVVTLREMAPNRWDPTACHDNLALIGPGRLIVQPDEENWGWGSVRAEKPMAENPYFEVKIVEKKGDVLIGLATTRMPLDEYVGEYEGTYAYESNEGTFWGHEVAGCLHTDDGRPVIRGKPWFGVGDVVGCGVNLETRQIIYTKNGQRLNTANLFVNSAADLYPCVSLYRTGTKIEGNFGPNFKFNIADGIRN</sequence>
<reference evidence="6" key="1">
    <citation type="submission" date="2022-11" db="UniProtKB">
        <authorList>
            <consortium name="WormBaseParasite"/>
        </authorList>
    </citation>
    <scope>IDENTIFICATION</scope>
</reference>
<dbReference type="PROSITE" id="PS50188">
    <property type="entry name" value="B302_SPRY"/>
    <property type="match status" value="1"/>
</dbReference>
<evidence type="ECO:0000256" key="3">
    <source>
        <dbReference type="SAM" id="Phobius"/>
    </source>
</evidence>
<dbReference type="AlphaFoldDB" id="A0A914GY70"/>
<accession>A0A914GY70</accession>
<keyword evidence="3" id="KW-0472">Membrane</keyword>